<evidence type="ECO:0000259" key="1">
    <source>
        <dbReference type="Pfam" id="PF13622"/>
    </source>
</evidence>
<evidence type="ECO:0000259" key="2">
    <source>
        <dbReference type="Pfam" id="PF20789"/>
    </source>
</evidence>
<name>A0AA46TG18_9ACTN</name>
<organism evidence="3 4">
    <name type="scientific">Solicola gregarius</name>
    <dbReference type="NCBI Taxonomy" id="2908642"/>
    <lineage>
        <taxon>Bacteria</taxon>
        <taxon>Bacillati</taxon>
        <taxon>Actinomycetota</taxon>
        <taxon>Actinomycetes</taxon>
        <taxon>Propionibacteriales</taxon>
        <taxon>Nocardioidaceae</taxon>
        <taxon>Solicola</taxon>
    </lineage>
</organism>
<dbReference type="InterPro" id="IPR052389">
    <property type="entry name" value="Sec_Metab_Biosynth-Assoc"/>
</dbReference>
<dbReference type="KEGG" id="sgrg:L0C25_18575"/>
<feature type="domain" description="Acyl-CoA thioesterase-like N-terminal HotDog" evidence="1">
    <location>
        <begin position="25"/>
        <end position="107"/>
    </location>
</feature>
<dbReference type="PANTHER" id="PTHR38110">
    <property type="entry name" value="CHROMOSOME 23, WHOLE GENOME SHOTGUN SEQUENCE"/>
    <property type="match status" value="1"/>
</dbReference>
<reference evidence="3" key="1">
    <citation type="submission" date="2022-01" db="EMBL/GenBank/DDBJ databases">
        <title>Nocardioidaceae gen. sp. A5X3R13.</title>
        <authorList>
            <person name="Lopez Marin M.A."/>
            <person name="Uhlik O."/>
        </authorList>
    </citation>
    <scope>NUCLEOTIDE SEQUENCE</scope>
    <source>
        <strain evidence="3">A5X3R13</strain>
    </source>
</reference>
<dbReference type="InterPro" id="IPR029069">
    <property type="entry name" value="HotDog_dom_sf"/>
</dbReference>
<dbReference type="SUPFAM" id="SSF54637">
    <property type="entry name" value="Thioesterase/thiol ester dehydrase-isomerase"/>
    <property type="match status" value="2"/>
</dbReference>
<dbReference type="PANTHER" id="PTHR38110:SF1">
    <property type="entry name" value="THIOESTERASE DOMAIN-CONTAINING PROTEIN"/>
    <property type="match status" value="1"/>
</dbReference>
<gene>
    <name evidence="3" type="ORF">L0C25_18575</name>
</gene>
<proteinExistence type="predicted"/>
<dbReference type="Pfam" id="PF13622">
    <property type="entry name" value="4HBT_3"/>
    <property type="match status" value="1"/>
</dbReference>
<sequence length="263" mass="28339">MSEHPFDVDTTAEPVEPGLFRAEVTDRWTTANKTPNGGYLTALLLRTLGATMPQSDPLTCSVSFLKPGAPGEAQIRTSTLRAGRSVATGQATLEQNGVPIAHLVGSFVDRDRAAGRSETFVEPPSLPPVEECFDPDASSVFAGMSILQRSEYRLASPPGWALGKPSGAPSGEFWMRLEGGRAIDPYALSFMVDGYAPAVLEIGELNPATVQLTVYIHATPAPGWLACRHSTRFVRDGYHDENFELWDEAGTLVAESHQLALLL</sequence>
<dbReference type="AlphaFoldDB" id="A0AA46TG18"/>
<feature type="domain" description="Acyl-CoA thioesterase-like C-terminal" evidence="2">
    <location>
        <begin position="142"/>
        <end position="261"/>
    </location>
</feature>
<dbReference type="InterPro" id="IPR049450">
    <property type="entry name" value="ACOT8-like_C"/>
</dbReference>
<dbReference type="Proteomes" id="UP001164390">
    <property type="component" value="Chromosome"/>
</dbReference>
<dbReference type="RefSeq" id="WP_271633250.1">
    <property type="nucleotide sequence ID" value="NZ_CP094970.1"/>
</dbReference>
<dbReference type="Gene3D" id="2.40.160.210">
    <property type="entry name" value="Acyl-CoA thioesterase, double hotdog domain"/>
    <property type="match status" value="1"/>
</dbReference>
<dbReference type="InterPro" id="IPR049449">
    <property type="entry name" value="TesB_ACOT8-like_N"/>
</dbReference>
<evidence type="ECO:0000313" key="4">
    <source>
        <dbReference type="Proteomes" id="UP001164390"/>
    </source>
</evidence>
<protein>
    <submittedName>
        <fullName evidence="3">Thioesterase family protein</fullName>
    </submittedName>
</protein>
<keyword evidence="4" id="KW-1185">Reference proteome</keyword>
<evidence type="ECO:0000313" key="3">
    <source>
        <dbReference type="EMBL" id="UYM04518.1"/>
    </source>
</evidence>
<dbReference type="EMBL" id="CP094970">
    <property type="protein sequence ID" value="UYM04518.1"/>
    <property type="molecule type" value="Genomic_DNA"/>
</dbReference>
<accession>A0AA46TG18</accession>
<dbReference type="Pfam" id="PF20789">
    <property type="entry name" value="4HBT_3C"/>
    <property type="match status" value="1"/>
</dbReference>
<dbReference type="InterPro" id="IPR042171">
    <property type="entry name" value="Acyl-CoA_hotdog"/>
</dbReference>